<dbReference type="InterPro" id="IPR010546">
    <property type="entry name" value="DUF1120"/>
</dbReference>
<reference evidence="2 3" key="2">
    <citation type="submission" date="2019-08" db="EMBL/GenBank/DDBJ databases">
        <authorList>
            <person name="Brilhante M."/>
            <person name="Perreten V."/>
        </authorList>
    </citation>
    <scope>NUCLEOTIDE SEQUENCE [LARGE SCALE GENOMIC DNA]</scope>
    <source>
        <strain evidence="2 3">MCP106</strain>
    </source>
</reference>
<dbReference type="Pfam" id="PF06551">
    <property type="entry name" value="DUF1120"/>
    <property type="match status" value="1"/>
</dbReference>
<organism evidence="2 3">
    <name type="scientific">Pseudomonas synxantha</name>
    <dbReference type="NCBI Taxonomy" id="47883"/>
    <lineage>
        <taxon>Bacteria</taxon>
        <taxon>Pseudomonadati</taxon>
        <taxon>Pseudomonadota</taxon>
        <taxon>Gammaproteobacteria</taxon>
        <taxon>Pseudomonadales</taxon>
        <taxon>Pseudomonadaceae</taxon>
        <taxon>Pseudomonas</taxon>
    </lineage>
</organism>
<gene>
    <name evidence="2" type="ORF">FXO26_14410</name>
</gene>
<sequence length="206" mass="21940">MNIRLTTLAASVLLLCSATAFAASSVDLTVKGLIVPSACIPTLSSGGVIDHGKISAKDLNPDRNTVIGKHTLSLTVNCDAAIQFALHSIDNRAASGSYASYGLGFINDTQRLGGYNLTLANTVAEEGVVVQPIASPDQGNTWYGEKFWDPNLYMSVASMDDDTQPLPVKDLRADLEVQTFIFRADGLDLSNEVNIDGSATLEVKYL</sequence>
<feature type="chain" id="PRO_5022666530" evidence="1">
    <location>
        <begin position="23"/>
        <end position="206"/>
    </location>
</feature>
<dbReference type="Proteomes" id="UP000324029">
    <property type="component" value="Unassembled WGS sequence"/>
</dbReference>
<reference evidence="2 3" key="1">
    <citation type="submission" date="2019-08" db="EMBL/GenBank/DDBJ databases">
        <title>Subclass B2 metallo-beta lactamase from Pseudomonas synxantha.</title>
        <authorList>
            <person name="Poirel L."/>
            <person name="Palmieri M."/>
            <person name="Masseron A."/>
            <person name="Perreten V."/>
            <person name="Nordman P."/>
        </authorList>
    </citation>
    <scope>NUCLEOTIDE SEQUENCE [LARGE SCALE GENOMIC DNA]</scope>
    <source>
        <strain evidence="2 3">MCP106</strain>
    </source>
</reference>
<proteinExistence type="predicted"/>
<comment type="caution">
    <text evidence="2">The sequence shown here is derived from an EMBL/GenBank/DDBJ whole genome shotgun (WGS) entry which is preliminary data.</text>
</comment>
<dbReference type="RefSeq" id="WP_148853489.1">
    <property type="nucleotide sequence ID" value="NZ_VSRO01000006.1"/>
</dbReference>
<evidence type="ECO:0000313" key="3">
    <source>
        <dbReference type="Proteomes" id="UP000324029"/>
    </source>
</evidence>
<dbReference type="AlphaFoldDB" id="A0A5D3G9K0"/>
<name>A0A5D3G9K0_9PSED</name>
<accession>A0A5D3G9K0</accession>
<dbReference type="EMBL" id="VSRO01000006">
    <property type="protein sequence ID" value="TYK57687.1"/>
    <property type="molecule type" value="Genomic_DNA"/>
</dbReference>
<evidence type="ECO:0000313" key="2">
    <source>
        <dbReference type="EMBL" id="TYK57687.1"/>
    </source>
</evidence>
<evidence type="ECO:0000256" key="1">
    <source>
        <dbReference type="SAM" id="SignalP"/>
    </source>
</evidence>
<keyword evidence="1" id="KW-0732">Signal</keyword>
<protein>
    <submittedName>
        <fullName evidence="2">DUF1120 domain-containing protein</fullName>
    </submittedName>
</protein>
<feature type="signal peptide" evidence="1">
    <location>
        <begin position="1"/>
        <end position="22"/>
    </location>
</feature>